<dbReference type="Pfam" id="PF17228">
    <property type="entry name" value="SGP"/>
    <property type="match status" value="1"/>
</dbReference>
<protein>
    <submittedName>
        <fullName evidence="2">Sulfur globule protein CV1</fullName>
    </submittedName>
</protein>
<accession>A0A370DFC3</accession>
<keyword evidence="1" id="KW-0732">Signal</keyword>
<organism evidence="2 3">
    <name type="scientific">endosymbiont of Escarpia spicata</name>
    <dbReference type="NCBI Taxonomy" id="2200908"/>
    <lineage>
        <taxon>Bacteria</taxon>
        <taxon>Pseudomonadati</taxon>
        <taxon>Pseudomonadota</taxon>
        <taxon>Gammaproteobacteria</taxon>
        <taxon>sulfur-oxidizing symbionts</taxon>
    </lineage>
</organism>
<dbReference type="Proteomes" id="UP000254771">
    <property type="component" value="Unassembled WGS sequence"/>
</dbReference>
<comment type="caution">
    <text evidence="2">The sequence shown here is derived from an EMBL/GenBank/DDBJ whole genome shotgun (WGS) entry which is preliminary data.</text>
</comment>
<dbReference type="AlphaFoldDB" id="A0A370DFC3"/>
<dbReference type="EMBL" id="QFXE01000018">
    <property type="protein sequence ID" value="RDH83581.1"/>
    <property type="molecule type" value="Genomic_DNA"/>
</dbReference>
<feature type="signal peptide" evidence="1">
    <location>
        <begin position="1"/>
        <end position="18"/>
    </location>
</feature>
<dbReference type="InterPro" id="IPR035173">
    <property type="entry name" value="SGP"/>
</dbReference>
<feature type="chain" id="PRO_5016728180" evidence="1">
    <location>
        <begin position="19"/>
        <end position="93"/>
    </location>
</feature>
<proteinExistence type="predicted"/>
<name>A0A370DFC3_9GAMM</name>
<evidence type="ECO:0000313" key="3">
    <source>
        <dbReference type="Proteomes" id="UP000254771"/>
    </source>
</evidence>
<keyword evidence="3" id="KW-1185">Reference proteome</keyword>
<evidence type="ECO:0000313" key="2">
    <source>
        <dbReference type="EMBL" id="RDH83581.1"/>
    </source>
</evidence>
<evidence type="ECO:0000256" key="1">
    <source>
        <dbReference type="SAM" id="SignalP"/>
    </source>
</evidence>
<gene>
    <name evidence="2" type="ORF">DIZ78_13780</name>
</gene>
<reference evidence="2 3" key="1">
    <citation type="journal article" date="2018" name="ISME J.">
        <title>Endosymbiont genomes yield clues of tubeworm success.</title>
        <authorList>
            <person name="Li Y."/>
            <person name="Liles M.R."/>
            <person name="Halanych K.M."/>
        </authorList>
    </citation>
    <scope>NUCLEOTIDE SEQUENCE [LARGE SCALE GENOMIC DNA]</scope>
    <source>
        <strain evidence="2">A1462</strain>
    </source>
</reference>
<sequence>MKKIIAIAALIASTQANAFWGFNDNGYNDGMFDGFGDGDMAFNMNFSGKARSSAHTTARGYGYDAPYYYGYAPYGAPYAPVAPATPAAPEAAK</sequence>